<evidence type="ECO:0000256" key="2">
    <source>
        <dbReference type="ARBA" id="ARBA00023054"/>
    </source>
</evidence>
<gene>
    <name evidence="4" type="primary">macA</name>
    <name evidence="4" type="ORF">SCFA_3320003</name>
</gene>
<evidence type="ECO:0000259" key="3">
    <source>
        <dbReference type="Pfam" id="PF25881"/>
    </source>
</evidence>
<dbReference type="SUPFAM" id="SSF111369">
    <property type="entry name" value="HlyD-like secretion proteins"/>
    <property type="match status" value="2"/>
</dbReference>
<comment type="subcellular location">
    <subcellularLocation>
        <location evidence="1">Cell envelope</location>
    </subcellularLocation>
</comment>
<dbReference type="EMBL" id="CAADRN010000260">
    <property type="protein sequence ID" value="VFU16165.1"/>
    <property type="molecule type" value="Genomic_DNA"/>
</dbReference>
<dbReference type="InterPro" id="IPR050465">
    <property type="entry name" value="UPF0194_transport"/>
</dbReference>
<evidence type="ECO:0000256" key="1">
    <source>
        <dbReference type="ARBA" id="ARBA00004196"/>
    </source>
</evidence>
<dbReference type="AlphaFoldDB" id="A0A485M3G0"/>
<dbReference type="Gene3D" id="2.40.50.100">
    <property type="match status" value="2"/>
</dbReference>
<dbReference type="Pfam" id="PF25881">
    <property type="entry name" value="HH_YBHG"/>
    <property type="match status" value="1"/>
</dbReference>
<protein>
    <submittedName>
        <fullName evidence="4">Macrolide export protein MacA</fullName>
    </submittedName>
</protein>
<dbReference type="PANTHER" id="PTHR32347">
    <property type="entry name" value="EFFLUX SYSTEM COMPONENT YKNX-RELATED"/>
    <property type="match status" value="1"/>
</dbReference>
<dbReference type="Gene3D" id="2.40.30.170">
    <property type="match status" value="1"/>
</dbReference>
<feature type="domain" description="YbhG-like alpha-helical hairpin" evidence="3">
    <location>
        <begin position="89"/>
        <end position="201"/>
    </location>
</feature>
<name>A0A485M3G0_9ZZZZ</name>
<dbReference type="GO" id="GO:0030313">
    <property type="term" value="C:cell envelope"/>
    <property type="evidence" value="ECO:0007669"/>
    <property type="project" value="UniProtKB-SubCell"/>
</dbReference>
<dbReference type="Gene3D" id="1.10.287.470">
    <property type="entry name" value="Helix hairpin bin"/>
    <property type="match status" value="1"/>
</dbReference>
<organism evidence="4">
    <name type="scientific">anaerobic digester metagenome</name>
    <dbReference type="NCBI Taxonomy" id="1263854"/>
    <lineage>
        <taxon>unclassified sequences</taxon>
        <taxon>metagenomes</taxon>
        <taxon>ecological metagenomes</taxon>
    </lineage>
</organism>
<reference evidence="4" key="1">
    <citation type="submission" date="2019-03" db="EMBL/GenBank/DDBJ databases">
        <authorList>
            <person name="Hao L."/>
        </authorList>
    </citation>
    <scope>NUCLEOTIDE SEQUENCE</scope>
</reference>
<sequence length="330" mass="36439">MKRKFILIVLVVLLGSGAYWGYLRYKEGPAQGLEATGTIEATQVQLTAKLPGTLQNFTIKAGDPVKKDQLIATLERNDLVAQKERDALGVLKARAHLDDLLSGARQQEIQEMEIAVSTAQIRLEQAARDYERAVALHEAKAISQADLEKADYAYRQAQNQLDSSRTRLNLLQSGSRPDQIEAARAELERNNAVLKASETLLADTRIISPIDGVVLTKNFELGEYIQAGSAVATIANLDEMWIKVYIPTDNLPEVRLGQRVTFTVSGSPVEYNGFVEEIATQGEYTPKMIQTKKERTNIVYAVKIRINDESGVLKPGMPADVSFTCTESDS</sequence>
<dbReference type="PANTHER" id="PTHR32347:SF23">
    <property type="entry name" value="BLL5650 PROTEIN"/>
    <property type="match status" value="1"/>
</dbReference>
<proteinExistence type="predicted"/>
<evidence type="ECO:0000313" key="4">
    <source>
        <dbReference type="EMBL" id="VFU16165.1"/>
    </source>
</evidence>
<dbReference type="InterPro" id="IPR059052">
    <property type="entry name" value="HH_YbhG-like"/>
</dbReference>
<accession>A0A485M3G0</accession>
<keyword evidence="2" id="KW-0175">Coiled coil</keyword>